<keyword evidence="3" id="KW-1185">Reference proteome</keyword>
<feature type="chain" id="PRO_5047207878" evidence="1">
    <location>
        <begin position="22"/>
        <end position="65"/>
    </location>
</feature>
<comment type="caution">
    <text evidence="2">The sequence shown here is derived from an EMBL/GenBank/DDBJ whole genome shotgun (WGS) entry which is preliminary data.</text>
</comment>
<sequence>MVARVLCVLPALPILIHFLLPDPFFPPFSIITVILIPHLRASPTVTFISTFMSNLKFIAENALKK</sequence>
<gene>
    <name evidence="2" type="ORF">J3Q64DRAFT_1733536</name>
</gene>
<proteinExistence type="predicted"/>
<evidence type="ECO:0000313" key="3">
    <source>
        <dbReference type="Proteomes" id="UP001448207"/>
    </source>
</evidence>
<evidence type="ECO:0000256" key="1">
    <source>
        <dbReference type="SAM" id="SignalP"/>
    </source>
</evidence>
<evidence type="ECO:0000313" key="2">
    <source>
        <dbReference type="EMBL" id="KAL0087586.1"/>
    </source>
</evidence>
<keyword evidence="1" id="KW-0732">Signal</keyword>
<feature type="signal peptide" evidence="1">
    <location>
        <begin position="1"/>
        <end position="21"/>
    </location>
</feature>
<reference evidence="2 3" key="1">
    <citation type="submission" date="2024-04" db="EMBL/GenBank/DDBJ databases">
        <title>Symmetric and asymmetric DNA N6-adenine methylation regulates different biological responses in Mucorales.</title>
        <authorList>
            <consortium name="Lawrence Berkeley National Laboratory"/>
            <person name="Lax C."/>
            <person name="Mondo S.J."/>
            <person name="Osorio-Concepcion M."/>
            <person name="Muszewska A."/>
            <person name="Corrochano-Luque M."/>
            <person name="Gutierrez G."/>
            <person name="Riley R."/>
            <person name="Lipzen A."/>
            <person name="Guo J."/>
            <person name="Hundley H."/>
            <person name="Amirebrahimi M."/>
            <person name="Ng V."/>
            <person name="Lorenzo-Gutierrez D."/>
            <person name="Binder U."/>
            <person name="Yang J."/>
            <person name="Song Y."/>
            <person name="Canovas D."/>
            <person name="Navarro E."/>
            <person name="Freitag M."/>
            <person name="Gabaldon T."/>
            <person name="Grigoriev I.V."/>
            <person name="Corrochano L.M."/>
            <person name="Nicolas F.E."/>
            <person name="Garre V."/>
        </authorList>
    </citation>
    <scope>NUCLEOTIDE SEQUENCE [LARGE SCALE GENOMIC DNA]</scope>
    <source>
        <strain evidence="2 3">L51</strain>
    </source>
</reference>
<dbReference type="Proteomes" id="UP001448207">
    <property type="component" value="Unassembled WGS sequence"/>
</dbReference>
<name>A0ABR3B304_PHYBL</name>
<organism evidence="2 3">
    <name type="scientific">Phycomyces blakesleeanus</name>
    <dbReference type="NCBI Taxonomy" id="4837"/>
    <lineage>
        <taxon>Eukaryota</taxon>
        <taxon>Fungi</taxon>
        <taxon>Fungi incertae sedis</taxon>
        <taxon>Mucoromycota</taxon>
        <taxon>Mucoromycotina</taxon>
        <taxon>Mucoromycetes</taxon>
        <taxon>Mucorales</taxon>
        <taxon>Phycomycetaceae</taxon>
        <taxon>Phycomyces</taxon>
    </lineage>
</organism>
<accession>A0ABR3B304</accession>
<protein>
    <submittedName>
        <fullName evidence="2">Uncharacterized protein</fullName>
    </submittedName>
</protein>
<dbReference type="EMBL" id="JBCLYO010000006">
    <property type="protein sequence ID" value="KAL0087586.1"/>
    <property type="molecule type" value="Genomic_DNA"/>
</dbReference>